<dbReference type="EMBL" id="JADIMZ010000032">
    <property type="protein sequence ID" value="MBO8432122.1"/>
    <property type="molecule type" value="Genomic_DNA"/>
</dbReference>
<gene>
    <name evidence="1" type="ORF">IAB08_02355</name>
</gene>
<proteinExistence type="predicted"/>
<evidence type="ECO:0000313" key="1">
    <source>
        <dbReference type="EMBL" id="MBO8432122.1"/>
    </source>
</evidence>
<sequence length="176" mass="19545">MKRLKPTSIAAAISAILLFGSGCSKDKPLSQQGGNEQEFLSTATLVHSKKSGAIVGLKTRVGHTKEECDGSCLPGYNSHRDCAGHGKACQTQGSIEFEKPLSKSLSNTLHHFNAHCLYPEDFSDYETFAMPARSFYIKENNRWINIPQQTLERDTETRCFLIKGITFTEKAIYPNL</sequence>
<dbReference type="PROSITE" id="PS51257">
    <property type="entry name" value="PROKAR_LIPOPROTEIN"/>
    <property type="match status" value="1"/>
</dbReference>
<evidence type="ECO:0008006" key="3">
    <source>
        <dbReference type="Google" id="ProtNLM"/>
    </source>
</evidence>
<dbReference type="Proteomes" id="UP000823612">
    <property type="component" value="Unassembled WGS sequence"/>
</dbReference>
<reference evidence="1" key="2">
    <citation type="journal article" date="2021" name="PeerJ">
        <title>Extensive microbial diversity within the chicken gut microbiome revealed by metagenomics and culture.</title>
        <authorList>
            <person name="Gilroy R."/>
            <person name="Ravi A."/>
            <person name="Getino M."/>
            <person name="Pursley I."/>
            <person name="Horton D.L."/>
            <person name="Alikhan N.F."/>
            <person name="Baker D."/>
            <person name="Gharbi K."/>
            <person name="Hall N."/>
            <person name="Watson M."/>
            <person name="Adriaenssens E.M."/>
            <person name="Foster-Nyarko E."/>
            <person name="Jarju S."/>
            <person name="Secka A."/>
            <person name="Antonio M."/>
            <person name="Oren A."/>
            <person name="Chaudhuri R.R."/>
            <person name="La Ragione R."/>
            <person name="Hildebrand F."/>
            <person name="Pallen M.J."/>
        </authorList>
    </citation>
    <scope>NUCLEOTIDE SEQUENCE</scope>
    <source>
        <strain evidence="1">2889</strain>
    </source>
</reference>
<name>A0A9D9DQC6_9BACT</name>
<dbReference type="AlphaFoldDB" id="A0A9D9DQC6"/>
<comment type="caution">
    <text evidence="1">The sequence shown here is derived from an EMBL/GenBank/DDBJ whole genome shotgun (WGS) entry which is preliminary data.</text>
</comment>
<organism evidence="1 2">
    <name type="scientific">Candidatus Pullibacteroides excrementavium</name>
    <dbReference type="NCBI Taxonomy" id="2840905"/>
    <lineage>
        <taxon>Bacteria</taxon>
        <taxon>Pseudomonadati</taxon>
        <taxon>Bacteroidota</taxon>
        <taxon>Bacteroidia</taxon>
        <taxon>Bacteroidales</taxon>
        <taxon>Candidatus Pullibacteroides</taxon>
    </lineage>
</organism>
<accession>A0A9D9DQC6</accession>
<reference evidence="1" key="1">
    <citation type="submission" date="2020-10" db="EMBL/GenBank/DDBJ databases">
        <authorList>
            <person name="Gilroy R."/>
        </authorList>
    </citation>
    <scope>NUCLEOTIDE SEQUENCE</scope>
    <source>
        <strain evidence="1">2889</strain>
    </source>
</reference>
<protein>
    <recommendedName>
        <fullName evidence="3">Lipoprotein</fullName>
    </recommendedName>
</protein>
<evidence type="ECO:0000313" key="2">
    <source>
        <dbReference type="Proteomes" id="UP000823612"/>
    </source>
</evidence>